<evidence type="ECO:0000313" key="3">
    <source>
        <dbReference type="Proteomes" id="UP000240535"/>
    </source>
</evidence>
<evidence type="ECO:0000256" key="1">
    <source>
        <dbReference type="SAM" id="MobiDB-lite"/>
    </source>
</evidence>
<keyword evidence="3" id="KW-1185">Reference proteome</keyword>
<dbReference type="Proteomes" id="UP000240535">
    <property type="component" value="Unassembled WGS sequence"/>
</dbReference>
<proteinExistence type="predicted"/>
<sequence>MQKLFFGLGLAFVLGISLNAQNNARKMGECMVVSDEKEMTPCEVVDQRRSSKAHMHKDEEKHKNALTRNSKINDFFNNNHQDMKKETNETVKIDMH</sequence>
<dbReference type="AlphaFoldDB" id="A0A2P8R3D2"/>
<dbReference type="RefSeq" id="WP_106869355.1">
    <property type="nucleotide sequence ID" value="NZ_CP053841.1"/>
</dbReference>
<evidence type="ECO:0000313" key="2">
    <source>
        <dbReference type="EMBL" id="PSM53006.1"/>
    </source>
</evidence>
<feature type="compositionally biased region" description="Basic and acidic residues" evidence="1">
    <location>
        <begin position="81"/>
        <end position="96"/>
    </location>
</feature>
<protein>
    <submittedName>
        <fullName evidence="2">Uncharacterized protein</fullName>
    </submittedName>
</protein>
<gene>
    <name evidence="2" type="ORF">CQ405_00155</name>
</gene>
<feature type="compositionally biased region" description="Polar residues" evidence="1">
    <location>
        <begin position="66"/>
        <end position="80"/>
    </location>
</feature>
<comment type="caution">
    <text evidence="2">The sequence shown here is derived from an EMBL/GenBank/DDBJ whole genome shotgun (WGS) entry which is preliminary data.</text>
</comment>
<feature type="region of interest" description="Disordered" evidence="1">
    <location>
        <begin position="47"/>
        <end position="96"/>
    </location>
</feature>
<reference evidence="3" key="1">
    <citation type="submission" date="2017-10" db="EMBL/GenBank/DDBJ databases">
        <title>Campylobacter species from seals.</title>
        <authorList>
            <person name="Gilbert M.J."/>
            <person name="Zomer A.L."/>
            <person name="Timmerman A.J."/>
            <person name="Duim B."/>
            <person name="Wagenaar J.A."/>
        </authorList>
    </citation>
    <scope>NUCLEOTIDE SEQUENCE [LARGE SCALE GENOMIC DNA]</scope>
    <source>
        <strain evidence="3">17S00004-5</strain>
    </source>
</reference>
<organism evidence="2 3">
    <name type="scientific">Campylobacter blaseri</name>
    <dbReference type="NCBI Taxonomy" id="2042961"/>
    <lineage>
        <taxon>Bacteria</taxon>
        <taxon>Pseudomonadati</taxon>
        <taxon>Campylobacterota</taxon>
        <taxon>Epsilonproteobacteria</taxon>
        <taxon>Campylobacterales</taxon>
        <taxon>Campylobacteraceae</taxon>
        <taxon>Campylobacter</taxon>
    </lineage>
</organism>
<name>A0A2P8R3D2_9BACT</name>
<dbReference type="EMBL" id="PDHH01000001">
    <property type="protein sequence ID" value="PSM53006.1"/>
    <property type="molecule type" value="Genomic_DNA"/>
</dbReference>
<accession>A0A2P8R3D2</accession>